<evidence type="ECO:0000256" key="1">
    <source>
        <dbReference type="SAM" id="MobiDB-lite"/>
    </source>
</evidence>
<dbReference type="RefSeq" id="WP_182386340.1">
    <property type="nucleotide sequence ID" value="NZ_CP059833.1"/>
</dbReference>
<feature type="compositionally biased region" description="Low complexity" evidence="1">
    <location>
        <begin position="35"/>
        <end position="53"/>
    </location>
</feature>
<dbReference type="PROSITE" id="PS51257">
    <property type="entry name" value="PROKAR_LIPOPROTEIN"/>
    <property type="match status" value="1"/>
</dbReference>
<keyword evidence="2" id="KW-0732">Signal</keyword>
<organism evidence="3 4">
    <name type="scientific">Corynebacterium hindlerae</name>
    <dbReference type="NCBI Taxonomy" id="699041"/>
    <lineage>
        <taxon>Bacteria</taxon>
        <taxon>Bacillati</taxon>
        <taxon>Actinomycetota</taxon>
        <taxon>Actinomycetes</taxon>
        <taxon>Mycobacteriales</taxon>
        <taxon>Corynebacteriaceae</taxon>
        <taxon>Corynebacterium</taxon>
    </lineage>
</organism>
<evidence type="ECO:0000256" key="2">
    <source>
        <dbReference type="SAM" id="SignalP"/>
    </source>
</evidence>
<dbReference type="EMBL" id="CP059833">
    <property type="protein sequence ID" value="QMV85519.1"/>
    <property type="molecule type" value="Genomic_DNA"/>
</dbReference>
<dbReference type="Gene3D" id="2.60.40.230">
    <property type="entry name" value="Neocarzinostatin-like"/>
    <property type="match status" value="1"/>
</dbReference>
<gene>
    <name evidence="3" type="ORF">HW450_01865</name>
</gene>
<proteinExistence type="predicted"/>
<accession>A0A7G5FFX8</accession>
<sequence>MTKTSRIVRAASVVAMGVVTLALAACGTDAPEPAPTTTPATPTPQVAEPAVTADKTESLSEGDTITAKATGLNPKRGYYAAICATSGPAGAPPLCTGERADTAAQQWLTNKPGGTVPLHDDGSAEFTLKAVSTGPDLDCKATECVLKVFGDHTEGFTPVAEVPVSFS</sequence>
<dbReference type="Proteomes" id="UP000515570">
    <property type="component" value="Chromosome"/>
</dbReference>
<reference evidence="3 4" key="1">
    <citation type="submission" date="2020-07" db="EMBL/GenBank/DDBJ databases">
        <title>non toxigenic Corynebacterium sp. nov from a clinical source.</title>
        <authorList>
            <person name="Bernier A.-M."/>
            <person name="Bernard K."/>
        </authorList>
    </citation>
    <scope>NUCLEOTIDE SEQUENCE [LARGE SCALE GENOMIC DNA]</scope>
    <source>
        <strain evidence="4">NML 93-0612</strain>
    </source>
</reference>
<dbReference type="InterPro" id="IPR027273">
    <property type="entry name" value="Neocarzinostatin-like"/>
</dbReference>
<name>A0A7G5FFX8_9CORY</name>
<feature type="region of interest" description="Disordered" evidence="1">
    <location>
        <begin position="30"/>
        <end position="61"/>
    </location>
</feature>
<feature type="chain" id="PRO_5028970314" evidence="2">
    <location>
        <begin position="25"/>
        <end position="167"/>
    </location>
</feature>
<protein>
    <submittedName>
        <fullName evidence="3">Thiamine biosynthesis protein</fullName>
    </submittedName>
</protein>
<dbReference type="SUPFAM" id="SSF49319">
    <property type="entry name" value="Actinoxanthin-like"/>
    <property type="match status" value="1"/>
</dbReference>
<evidence type="ECO:0000313" key="3">
    <source>
        <dbReference type="EMBL" id="QMV85519.1"/>
    </source>
</evidence>
<dbReference type="AlphaFoldDB" id="A0A7G5FFX8"/>
<keyword evidence="4" id="KW-1185">Reference proteome</keyword>
<evidence type="ECO:0000313" key="4">
    <source>
        <dbReference type="Proteomes" id="UP000515570"/>
    </source>
</evidence>
<feature type="signal peptide" evidence="2">
    <location>
        <begin position="1"/>
        <end position="24"/>
    </location>
</feature>